<name>A0A8S5LUK5_9CAUD</name>
<organism evidence="2">
    <name type="scientific">Myoviridae sp. ctwmI4</name>
    <dbReference type="NCBI Taxonomy" id="2826710"/>
    <lineage>
        <taxon>Viruses</taxon>
        <taxon>Duplodnaviria</taxon>
        <taxon>Heunggongvirae</taxon>
        <taxon>Uroviricota</taxon>
        <taxon>Caudoviricetes</taxon>
    </lineage>
</organism>
<evidence type="ECO:0000259" key="1">
    <source>
        <dbReference type="Pfam" id="PF09356"/>
    </source>
</evidence>
<dbReference type="EMBL" id="BK014739">
    <property type="protein sequence ID" value="DAD73560.1"/>
    <property type="molecule type" value="Genomic_DNA"/>
</dbReference>
<dbReference type="Pfam" id="PF09356">
    <property type="entry name" value="Phage_BR0599"/>
    <property type="match status" value="1"/>
</dbReference>
<accession>A0A8S5LUK5</accession>
<protein>
    <submittedName>
        <fullName evidence="2">Minor tail protein</fullName>
    </submittedName>
</protein>
<proteinExistence type="predicted"/>
<feature type="domain" description="Bacteriophage phiJL001 Gp84 C-terminal" evidence="1">
    <location>
        <begin position="210"/>
        <end position="265"/>
    </location>
</feature>
<dbReference type="InterPro" id="IPR018964">
    <property type="entry name" value="Phage_phiJL001_Gp84_C"/>
</dbReference>
<reference evidence="2" key="1">
    <citation type="journal article" date="2021" name="Proc. Natl. Acad. Sci. U.S.A.">
        <title>A Catalog of Tens of Thousands of Viruses from Human Metagenomes Reveals Hidden Associations with Chronic Diseases.</title>
        <authorList>
            <person name="Tisza M.J."/>
            <person name="Buck C.B."/>
        </authorList>
    </citation>
    <scope>NUCLEOTIDE SEQUENCE</scope>
    <source>
        <strain evidence="2">CtwmI4</strain>
    </source>
</reference>
<sequence>MINLPVAFREALEGGSVFDIELYEVHIPNMTLYLCSCDINIQFNGQQYLALPIKRGEINKTVDNSIDSCELEISNATDKFTQLLFKGIPFTGSRIFIYRILYPDSLANPKMIKPVFMGRIDSPELTNDGIFKVVVTSDVPNVRGGRRTQYTCTSTFGDSSCRAVVKKTQAVITNIQQSNDGYVVSIDTPIEEKDYINGVLIVEGEARKIVGIPTNKTIKLEYPLLTAKDILMNKQCTVQAGCDKTPSDCKRHNNQKRYAGFLSVPFEFTIRT</sequence>
<dbReference type="Pfam" id="PF09931">
    <property type="entry name" value="Phage_phiJL001_Gp84_N"/>
    <property type="match status" value="1"/>
</dbReference>
<evidence type="ECO:0000313" key="2">
    <source>
        <dbReference type="EMBL" id="DAD73560.1"/>
    </source>
</evidence>